<dbReference type="OrthoDB" id="3186544at2"/>
<dbReference type="Pfam" id="PF03551">
    <property type="entry name" value="PadR"/>
    <property type="match status" value="1"/>
</dbReference>
<gene>
    <name evidence="2" type="ORF">CTB96_12480</name>
</gene>
<dbReference type="Proteomes" id="UP000246722">
    <property type="component" value="Unassembled WGS sequence"/>
</dbReference>
<keyword evidence="3" id="KW-1185">Reference proteome</keyword>
<dbReference type="InterPro" id="IPR036390">
    <property type="entry name" value="WH_DNA-bd_sf"/>
</dbReference>
<comment type="caution">
    <text evidence="2">The sequence shown here is derived from an EMBL/GenBank/DDBJ whole genome shotgun (WGS) entry which is preliminary data.</text>
</comment>
<evidence type="ECO:0000259" key="1">
    <source>
        <dbReference type="Pfam" id="PF03551"/>
    </source>
</evidence>
<protein>
    <submittedName>
        <fullName evidence="2">PadR family transcriptional regulator</fullName>
    </submittedName>
</protein>
<dbReference type="PANTHER" id="PTHR43252:SF2">
    <property type="entry name" value="TRANSCRIPTION REGULATOR, PADR-LIKE FAMILY"/>
    <property type="match status" value="1"/>
</dbReference>
<dbReference type="PANTHER" id="PTHR43252">
    <property type="entry name" value="TRANSCRIPTIONAL REGULATOR YQJI"/>
    <property type="match status" value="1"/>
</dbReference>
<dbReference type="Gene3D" id="1.10.10.10">
    <property type="entry name" value="Winged helix-like DNA-binding domain superfamily/Winged helix DNA-binding domain"/>
    <property type="match status" value="1"/>
</dbReference>
<organism evidence="2 3">
    <name type="scientific">Cryobacterium arcticum</name>
    <dbReference type="NCBI Taxonomy" id="670052"/>
    <lineage>
        <taxon>Bacteria</taxon>
        <taxon>Bacillati</taxon>
        <taxon>Actinomycetota</taxon>
        <taxon>Actinomycetes</taxon>
        <taxon>Micrococcales</taxon>
        <taxon>Microbacteriaceae</taxon>
        <taxon>Cryobacterium</taxon>
    </lineage>
</organism>
<sequence length="194" mass="20406">MSVRSALLAILTIGPAYGFQLHGELQARTAGRRSVNVGQIYSTLDRLVDQGAVASAGSTSDGLPLYGLTPAGRAEAEDWLRSTDSGAGAEWNDMLDRVLIASSLAHVDLAAVLDGYRTSWQLRAARPHDTAPAGQPALSAAADQALAQAALGWLDTAATLLRGDAGRAFHRELSLVRPRRGRRPVSDQGLAAAR</sequence>
<accession>A0A317ZTH3</accession>
<evidence type="ECO:0000313" key="3">
    <source>
        <dbReference type="Proteomes" id="UP000246722"/>
    </source>
</evidence>
<reference evidence="2 3" key="1">
    <citation type="submission" date="2018-05" db="EMBL/GenBank/DDBJ databases">
        <title>Genetic diversity of glacier-inhabiting Cryobacterium bacteria in China and description of Cryobacterium mengkeensis sp. nov. and Arthrobacter glacialis sp. nov.</title>
        <authorList>
            <person name="Liu Q."/>
            <person name="Xin Y.-H."/>
        </authorList>
    </citation>
    <scope>NUCLEOTIDE SEQUENCE [LARGE SCALE GENOMIC DNA]</scope>
    <source>
        <strain evidence="2 3">SK-1</strain>
    </source>
</reference>
<dbReference type="AlphaFoldDB" id="A0A317ZTH3"/>
<proteinExistence type="predicted"/>
<feature type="domain" description="Transcription regulator PadR N-terminal" evidence="1">
    <location>
        <begin position="7"/>
        <end position="77"/>
    </location>
</feature>
<dbReference type="SUPFAM" id="SSF46785">
    <property type="entry name" value="Winged helix' DNA-binding domain"/>
    <property type="match status" value="1"/>
</dbReference>
<name>A0A317ZTH3_9MICO</name>
<dbReference type="InterPro" id="IPR036388">
    <property type="entry name" value="WH-like_DNA-bd_sf"/>
</dbReference>
<evidence type="ECO:0000313" key="2">
    <source>
        <dbReference type="EMBL" id="PXA67527.1"/>
    </source>
</evidence>
<dbReference type="InterPro" id="IPR005149">
    <property type="entry name" value="Tscrpt_reg_PadR_N"/>
</dbReference>
<dbReference type="RefSeq" id="WP_110127210.1">
    <property type="nucleotide sequence ID" value="NZ_QHLY01000012.1"/>
</dbReference>
<dbReference type="EMBL" id="QHLY01000012">
    <property type="protein sequence ID" value="PXA67527.1"/>
    <property type="molecule type" value="Genomic_DNA"/>
</dbReference>